<accession>A0ACB7S4Z6</accession>
<name>A0ACB7S4Z6_HYAAI</name>
<protein>
    <submittedName>
        <fullName evidence="1">Uncharacterized protein</fullName>
    </submittedName>
</protein>
<proteinExistence type="predicted"/>
<evidence type="ECO:0000313" key="2">
    <source>
        <dbReference type="Proteomes" id="UP000821845"/>
    </source>
</evidence>
<evidence type="ECO:0000313" key="1">
    <source>
        <dbReference type="EMBL" id="KAH6929570.1"/>
    </source>
</evidence>
<gene>
    <name evidence="1" type="ORF">HPB50_002778</name>
</gene>
<organism evidence="1 2">
    <name type="scientific">Hyalomma asiaticum</name>
    <name type="common">Tick</name>
    <dbReference type="NCBI Taxonomy" id="266040"/>
    <lineage>
        <taxon>Eukaryota</taxon>
        <taxon>Metazoa</taxon>
        <taxon>Ecdysozoa</taxon>
        <taxon>Arthropoda</taxon>
        <taxon>Chelicerata</taxon>
        <taxon>Arachnida</taxon>
        <taxon>Acari</taxon>
        <taxon>Parasitiformes</taxon>
        <taxon>Ixodida</taxon>
        <taxon>Ixodoidea</taxon>
        <taxon>Ixodidae</taxon>
        <taxon>Hyalomminae</taxon>
        <taxon>Hyalomma</taxon>
    </lineage>
</organism>
<keyword evidence="2" id="KW-1185">Reference proteome</keyword>
<comment type="caution">
    <text evidence="1">The sequence shown here is derived from an EMBL/GenBank/DDBJ whole genome shotgun (WGS) entry which is preliminary data.</text>
</comment>
<sequence>MEPKFAVPPRSTGPELVTYVRQVSRLADGADAERKELNFSTLCVVLWSPVFGVRTCMLFWESQARSDPSDRSSTGVRTITSDLAEMDDEENVPKPVIRDVRKVNDTTLCVTFSDDTKCQFNSVWLRDSCTCSACVHPATRQKLVNSVKINPNIQPLSWSVEGGETLEICWPQQPSSPPHSSTYSCDWLYEFAKLFENKDGDSPEVSDMFYTNTKSSTILWNRDEFEENPPELDYKTFMEERSGLKQMVKNIVKYGISVLHDVPPHEDELEKVASRMGYIRETGMGRVFDATCQPDAHRGSRFHQHTELPDRESAPGVKLLLCLSSDVPKQTLSGTPSKGKTFFVDGFYIAQWMKYNHPEYFRLLVSTPVTFSYYDSRRGVWLRDTFPIIRTNSFGKIKKIHYSTFSMRPPLLSSSEATKFYEAYSTFTKRMEEESSQYAFHLAPGDLVAFNNRRILHGMKELGPDHKDVILRGCYMDMDEIASLYEKMRRDDDP</sequence>
<dbReference type="EMBL" id="CM023485">
    <property type="protein sequence ID" value="KAH6929570.1"/>
    <property type="molecule type" value="Genomic_DNA"/>
</dbReference>
<reference evidence="1" key="1">
    <citation type="submission" date="2020-05" db="EMBL/GenBank/DDBJ databases">
        <title>Large-scale comparative analyses of tick genomes elucidate their genetic diversity and vector capacities.</title>
        <authorList>
            <person name="Jia N."/>
            <person name="Wang J."/>
            <person name="Shi W."/>
            <person name="Du L."/>
            <person name="Sun Y."/>
            <person name="Zhan W."/>
            <person name="Jiang J."/>
            <person name="Wang Q."/>
            <person name="Zhang B."/>
            <person name="Ji P."/>
            <person name="Sakyi L.B."/>
            <person name="Cui X."/>
            <person name="Yuan T."/>
            <person name="Jiang B."/>
            <person name="Yang W."/>
            <person name="Lam T.T.-Y."/>
            <person name="Chang Q."/>
            <person name="Ding S."/>
            <person name="Wang X."/>
            <person name="Zhu J."/>
            <person name="Ruan X."/>
            <person name="Zhao L."/>
            <person name="Wei J."/>
            <person name="Que T."/>
            <person name="Du C."/>
            <person name="Cheng J."/>
            <person name="Dai P."/>
            <person name="Han X."/>
            <person name="Huang E."/>
            <person name="Gao Y."/>
            <person name="Liu J."/>
            <person name="Shao H."/>
            <person name="Ye R."/>
            <person name="Li L."/>
            <person name="Wei W."/>
            <person name="Wang X."/>
            <person name="Wang C."/>
            <person name="Yang T."/>
            <person name="Huo Q."/>
            <person name="Li W."/>
            <person name="Guo W."/>
            <person name="Chen H."/>
            <person name="Zhou L."/>
            <person name="Ni X."/>
            <person name="Tian J."/>
            <person name="Zhou Y."/>
            <person name="Sheng Y."/>
            <person name="Liu T."/>
            <person name="Pan Y."/>
            <person name="Xia L."/>
            <person name="Li J."/>
            <person name="Zhao F."/>
            <person name="Cao W."/>
        </authorList>
    </citation>
    <scope>NUCLEOTIDE SEQUENCE</scope>
    <source>
        <strain evidence="1">Hyas-2018</strain>
    </source>
</reference>
<dbReference type="Proteomes" id="UP000821845">
    <property type="component" value="Chromosome 5"/>
</dbReference>